<comment type="caution">
    <text evidence="1">The sequence shown here is derived from an EMBL/GenBank/DDBJ whole genome shotgun (WGS) entry which is preliminary data.</text>
</comment>
<keyword evidence="2" id="KW-1185">Reference proteome</keyword>
<accession>A0ACB8RYQ9</accession>
<protein>
    <submittedName>
        <fullName evidence="1">Nicotinate phosphoribosyltransferase</fullName>
    </submittedName>
</protein>
<dbReference type="Proteomes" id="UP000814033">
    <property type="component" value="Unassembled WGS sequence"/>
</dbReference>
<proteinExistence type="predicted"/>
<organism evidence="1 2">
    <name type="scientific">Auriscalpium vulgare</name>
    <dbReference type="NCBI Taxonomy" id="40419"/>
    <lineage>
        <taxon>Eukaryota</taxon>
        <taxon>Fungi</taxon>
        <taxon>Dikarya</taxon>
        <taxon>Basidiomycota</taxon>
        <taxon>Agaricomycotina</taxon>
        <taxon>Agaricomycetes</taxon>
        <taxon>Russulales</taxon>
        <taxon>Auriscalpiaceae</taxon>
        <taxon>Auriscalpium</taxon>
    </lineage>
</organism>
<reference evidence="1" key="2">
    <citation type="journal article" date="2022" name="New Phytol.">
        <title>Evolutionary transition to the ectomycorrhizal habit in the genomes of a hyperdiverse lineage of mushroom-forming fungi.</title>
        <authorList>
            <person name="Looney B."/>
            <person name="Miyauchi S."/>
            <person name="Morin E."/>
            <person name="Drula E."/>
            <person name="Courty P.E."/>
            <person name="Kohler A."/>
            <person name="Kuo A."/>
            <person name="LaButti K."/>
            <person name="Pangilinan J."/>
            <person name="Lipzen A."/>
            <person name="Riley R."/>
            <person name="Andreopoulos W."/>
            <person name="He G."/>
            <person name="Johnson J."/>
            <person name="Nolan M."/>
            <person name="Tritt A."/>
            <person name="Barry K.W."/>
            <person name="Grigoriev I.V."/>
            <person name="Nagy L.G."/>
            <person name="Hibbett D."/>
            <person name="Henrissat B."/>
            <person name="Matheny P.B."/>
            <person name="Labbe J."/>
            <person name="Martin F.M."/>
        </authorList>
    </citation>
    <scope>NUCLEOTIDE SEQUENCE</scope>
    <source>
        <strain evidence="1">FP105234-sp</strain>
    </source>
</reference>
<evidence type="ECO:0000313" key="1">
    <source>
        <dbReference type="EMBL" id="KAI0048993.1"/>
    </source>
</evidence>
<evidence type="ECO:0000313" key="2">
    <source>
        <dbReference type="Proteomes" id="UP000814033"/>
    </source>
</evidence>
<keyword evidence="1" id="KW-0328">Glycosyltransferase</keyword>
<gene>
    <name evidence="1" type="ORF">FA95DRAFT_1557412</name>
</gene>
<keyword evidence="1" id="KW-0808">Transferase</keyword>
<dbReference type="EMBL" id="MU275879">
    <property type="protein sequence ID" value="KAI0048993.1"/>
    <property type="molecule type" value="Genomic_DNA"/>
</dbReference>
<name>A0ACB8RYQ9_9AGAM</name>
<sequence length="393" mass="44332">MQQAVLRHFPGRQSTYRFTHRDKDVYFTRTCYEQFLASIPHFASLALTPAERAWLEETCPYFTSDYLDYLATYRFKPEQVHVEFVPRTPGADVGRIEMEAVGPWEEAIFWEVPLMATLSEIFFTTVDKDWSDDDQAEIAYAKGKALLEAGCAFSEFGTRRRRSYHIQDLVVDTLLRAERDLPGKGKVSGTSNVHLAQKHGTTPVGTIAHEWFMGIAAMKGYEHANSLALDYWENVYPNSLLLALTDTFSTKAFFQDFKADPERAQRWRGLRQDSGDPFAFAPQAKAVYESMGIDIRDKTVIYSDSLDLEKALALKKQCGEIGFVAAFGIGTFLTNDYKSLSSGGREKSKALNMVIKLASVDNKPCIKISDDIMKNTGDIDTVVRVKDIFGLPK</sequence>
<reference evidence="1" key="1">
    <citation type="submission" date="2021-02" db="EMBL/GenBank/DDBJ databases">
        <authorList>
            <consortium name="DOE Joint Genome Institute"/>
            <person name="Ahrendt S."/>
            <person name="Looney B.P."/>
            <person name="Miyauchi S."/>
            <person name="Morin E."/>
            <person name="Drula E."/>
            <person name="Courty P.E."/>
            <person name="Chicoki N."/>
            <person name="Fauchery L."/>
            <person name="Kohler A."/>
            <person name="Kuo A."/>
            <person name="Labutti K."/>
            <person name="Pangilinan J."/>
            <person name="Lipzen A."/>
            <person name="Riley R."/>
            <person name="Andreopoulos W."/>
            <person name="He G."/>
            <person name="Johnson J."/>
            <person name="Barry K.W."/>
            <person name="Grigoriev I.V."/>
            <person name="Nagy L."/>
            <person name="Hibbett D."/>
            <person name="Henrissat B."/>
            <person name="Matheny P.B."/>
            <person name="Labbe J."/>
            <person name="Martin F."/>
        </authorList>
    </citation>
    <scope>NUCLEOTIDE SEQUENCE</scope>
    <source>
        <strain evidence="1">FP105234-sp</strain>
    </source>
</reference>